<dbReference type="GO" id="GO:0006508">
    <property type="term" value="P:proteolysis"/>
    <property type="evidence" value="ECO:0007669"/>
    <property type="project" value="UniProtKB-KW"/>
</dbReference>
<evidence type="ECO:0000256" key="2">
    <source>
        <dbReference type="ARBA" id="ARBA00000967"/>
    </source>
</evidence>
<dbReference type="PRINTS" id="PR00481">
    <property type="entry name" value="LAMNOPPTDASE"/>
</dbReference>
<evidence type="ECO:0000256" key="5">
    <source>
        <dbReference type="ARBA" id="ARBA00022670"/>
    </source>
</evidence>
<feature type="active site" evidence="8">
    <location>
        <position position="292"/>
    </location>
</feature>
<dbReference type="HAMAP" id="MF_00181">
    <property type="entry name" value="Cytosol_peptidase_M17"/>
    <property type="match status" value="1"/>
</dbReference>
<dbReference type="SUPFAM" id="SSF52949">
    <property type="entry name" value="Macro domain-like"/>
    <property type="match status" value="1"/>
</dbReference>
<comment type="similarity">
    <text evidence="3 8">Belongs to the peptidase M17 family.</text>
</comment>
<dbReference type="AlphaFoldDB" id="A0A3M8UT73"/>
<dbReference type="InterPro" id="IPR043472">
    <property type="entry name" value="Macro_dom-like"/>
</dbReference>
<feature type="binding site" evidence="8">
    <location>
        <position position="362"/>
    </location>
    <ligand>
        <name>Mn(2+)</name>
        <dbReference type="ChEBI" id="CHEBI:29035"/>
        <label>1</label>
    </ligand>
</feature>
<dbReference type="InterPro" id="IPR023042">
    <property type="entry name" value="Peptidase_M17_leu_NH2_pept"/>
</dbReference>
<dbReference type="PANTHER" id="PTHR11963:SF23">
    <property type="entry name" value="CYTOSOL AMINOPEPTIDASE"/>
    <property type="match status" value="1"/>
</dbReference>
<feature type="binding site" evidence="8">
    <location>
        <position position="364"/>
    </location>
    <ligand>
        <name>Mn(2+)</name>
        <dbReference type="ChEBI" id="CHEBI:29035"/>
        <label>2</label>
    </ligand>
</feature>
<dbReference type="Gene3D" id="3.40.220.10">
    <property type="entry name" value="Leucine Aminopeptidase, subunit E, domain 1"/>
    <property type="match status" value="1"/>
</dbReference>
<keyword evidence="8" id="KW-0464">Manganese</keyword>
<keyword evidence="4 8" id="KW-0031">Aminopeptidase</keyword>
<comment type="catalytic activity">
    <reaction evidence="2 8">
        <text>Release of an N-terminal amino acid, preferentially leucine, but not glutamic or aspartic acids.</text>
        <dbReference type="EC" id="3.4.11.10"/>
    </reaction>
</comment>
<dbReference type="SUPFAM" id="SSF53187">
    <property type="entry name" value="Zn-dependent exopeptidases"/>
    <property type="match status" value="1"/>
</dbReference>
<comment type="cofactor">
    <cofactor evidence="8">
        <name>Mn(2+)</name>
        <dbReference type="ChEBI" id="CHEBI:29035"/>
    </cofactor>
    <text evidence="8">Binds 2 manganese ions per subunit.</text>
</comment>
<feature type="region of interest" description="Disordered" evidence="9">
    <location>
        <begin position="146"/>
        <end position="166"/>
    </location>
</feature>
<comment type="catalytic activity">
    <reaction evidence="1 8">
        <text>Release of an N-terminal amino acid, Xaa-|-Yaa-, in which Xaa is preferably Leu, but may be other amino acids including Pro although not Arg or Lys, and Yaa may be Pro. Amino acid amides and methyl esters are also readily hydrolyzed, but rates on arylamides are exceedingly low.</text>
        <dbReference type="EC" id="3.4.11.1"/>
    </reaction>
</comment>
<feature type="binding site" evidence="8">
    <location>
        <position position="285"/>
    </location>
    <ligand>
        <name>Mn(2+)</name>
        <dbReference type="ChEBI" id="CHEBI:29035"/>
        <label>2</label>
    </ligand>
</feature>
<keyword evidence="8" id="KW-0479">Metal-binding</keyword>
<comment type="subcellular location">
    <subcellularLocation>
        <location evidence="8">Cytoplasm</location>
    </subcellularLocation>
</comment>
<dbReference type="GO" id="GO:0005737">
    <property type="term" value="C:cytoplasm"/>
    <property type="evidence" value="ECO:0007669"/>
    <property type="project" value="UniProtKB-SubCell"/>
</dbReference>
<feature type="domain" description="Cytosol aminopeptidase" evidence="10">
    <location>
        <begin position="360"/>
        <end position="367"/>
    </location>
</feature>
<proteinExistence type="inferred from homology"/>
<dbReference type="PROSITE" id="PS00631">
    <property type="entry name" value="CYTOSOL_AP"/>
    <property type="match status" value="1"/>
</dbReference>
<dbReference type="NCBIfam" id="NF002073">
    <property type="entry name" value="PRK00913.1-2"/>
    <property type="match status" value="1"/>
</dbReference>
<dbReference type="InterPro" id="IPR008283">
    <property type="entry name" value="Peptidase_M17_N"/>
</dbReference>
<feature type="binding site" evidence="8">
    <location>
        <position position="280"/>
    </location>
    <ligand>
        <name>Mn(2+)</name>
        <dbReference type="ChEBI" id="CHEBI:29035"/>
        <label>2</label>
    </ligand>
</feature>
<feature type="active site" evidence="8">
    <location>
        <position position="366"/>
    </location>
</feature>
<keyword evidence="6 8" id="KW-0378">Hydrolase</keyword>
<gene>
    <name evidence="8" type="primary">pepA</name>
    <name evidence="11" type="ORF">EEJ42_33360</name>
</gene>
<name>A0A3M8UT73_9ACTN</name>
<evidence type="ECO:0000313" key="11">
    <source>
        <dbReference type="EMBL" id="RNG08229.1"/>
    </source>
</evidence>
<dbReference type="GO" id="GO:0070006">
    <property type="term" value="F:metalloaminopeptidase activity"/>
    <property type="evidence" value="ECO:0007669"/>
    <property type="project" value="InterPro"/>
</dbReference>
<evidence type="ECO:0000256" key="4">
    <source>
        <dbReference type="ARBA" id="ARBA00022438"/>
    </source>
</evidence>
<feature type="compositionally biased region" description="Basic and acidic residues" evidence="9">
    <location>
        <begin position="150"/>
        <end position="165"/>
    </location>
</feature>
<evidence type="ECO:0000256" key="9">
    <source>
        <dbReference type="SAM" id="MobiDB-lite"/>
    </source>
</evidence>
<dbReference type="InterPro" id="IPR011356">
    <property type="entry name" value="Leucine_aapep/pepB"/>
</dbReference>
<dbReference type="EC" id="3.4.11.10" evidence="8"/>
<dbReference type="Proteomes" id="UP000275401">
    <property type="component" value="Unassembled WGS sequence"/>
</dbReference>
<dbReference type="EC" id="3.4.11.1" evidence="8"/>
<dbReference type="PANTHER" id="PTHR11963">
    <property type="entry name" value="LEUCINE AMINOPEPTIDASE-RELATED"/>
    <property type="match status" value="1"/>
</dbReference>
<dbReference type="Pfam" id="PF00883">
    <property type="entry name" value="Peptidase_M17"/>
    <property type="match status" value="1"/>
</dbReference>
<dbReference type="InterPro" id="IPR000819">
    <property type="entry name" value="Peptidase_M17_C"/>
</dbReference>
<keyword evidence="8" id="KW-0963">Cytoplasm</keyword>
<evidence type="ECO:0000256" key="6">
    <source>
        <dbReference type="ARBA" id="ARBA00022801"/>
    </source>
</evidence>
<organism evidence="11 12">
    <name type="scientific">Streptomyces botrytidirepellens</name>
    <dbReference type="NCBI Taxonomy" id="2486417"/>
    <lineage>
        <taxon>Bacteria</taxon>
        <taxon>Bacillati</taxon>
        <taxon>Actinomycetota</taxon>
        <taxon>Actinomycetes</taxon>
        <taxon>Kitasatosporales</taxon>
        <taxon>Streptomycetaceae</taxon>
        <taxon>Streptomyces</taxon>
    </lineage>
</organism>
<evidence type="ECO:0000256" key="8">
    <source>
        <dbReference type="HAMAP-Rule" id="MF_00181"/>
    </source>
</evidence>
<comment type="function">
    <text evidence="7 8">Presumably involved in the processing and regular turnover of intracellular proteins. Catalyzes the removal of unsubstituted N-terminal amino acids from various peptides.</text>
</comment>
<reference evidence="11 12" key="1">
    <citation type="submission" date="2018-11" db="EMBL/GenBank/DDBJ databases">
        <title>The Potential of Streptomyces as Biocontrol Agents against the Tomato grey mould, Botrytis cinerea (Gray mold) Frontiers in Microbiology.</title>
        <authorList>
            <person name="Li D."/>
        </authorList>
    </citation>
    <scope>NUCLEOTIDE SEQUENCE [LARGE SCALE GENOMIC DNA]</scope>
    <source>
        <strain evidence="11 12">NEAU-LD23</strain>
    </source>
</reference>
<protein>
    <recommendedName>
        <fullName evidence="8">Probable cytosol aminopeptidase</fullName>
        <ecNumber evidence="8">3.4.11.1</ecNumber>
    </recommendedName>
    <alternativeName>
        <fullName evidence="8">Leucine aminopeptidase</fullName>
        <shortName evidence="8">LAP</shortName>
        <ecNumber evidence="8">3.4.11.10</ecNumber>
    </alternativeName>
    <alternativeName>
        <fullName evidence="8">Leucyl aminopeptidase</fullName>
    </alternativeName>
</protein>
<accession>A0A3M8UT73</accession>
<evidence type="ECO:0000313" key="12">
    <source>
        <dbReference type="Proteomes" id="UP000275401"/>
    </source>
</evidence>
<feature type="binding site" evidence="8">
    <location>
        <position position="285"/>
    </location>
    <ligand>
        <name>Mn(2+)</name>
        <dbReference type="ChEBI" id="CHEBI:29035"/>
        <label>1</label>
    </ligand>
</feature>
<evidence type="ECO:0000259" key="10">
    <source>
        <dbReference type="PROSITE" id="PS00631"/>
    </source>
</evidence>
<keyword evidence="5 8" id="KW-0645">Protease</keyword>
<evidence type="ECO:0000256" key="1">
    <source>
        <dbReference type="ARBA" id="ARBA00000135"/>
    </source>
</evidence>
<feature type="binding site" evidence="8">
    <location>
        <position position="303"/>
    </location>
    <ligand>
        <name>Mn(2+)</name>
        <dbReference type="ChEBI" id="CHEBI:29035"/>
        <label>2</label>
    </ligand>
</feature>
<evidence type="ECO:0000256" key="7">
    <source>
        <dbReference type="ARBA" id="ARBA00049972"/>
    </source>
</evidence>
<keyword evidence="12" id="KW-1185">Reference proteome</keyword>
<dbReference type="Pfam" id="PF02789">
    <property type="entry name" value="Peptidase_M17_N"/>
    <property type="match status" value="1"/>
</dbReference>
<dbReference type="GO" id="GO:0030145">
    <property type="term" value="F:manganese ion binding"/>
    <property type="evidence" value="ECO:0007669"/>
    <property type="project" value="UniProtKB-UniRule"/>
</dbReference>
<dbReference type="EMBL" id="RIBZ01000594">
    <property type="protein sequence ID" value="RNG08229.1"/>
    <property type="molecule type" value="Genomic_DNA"/>
</dbReference>
<feature type="binding site" evidence="8">
    <location>
        <position position="364"/>
    </location>
    <ligand>
        <name>Mn(2+)</name>
        <dbReference type="ChEBI" id="CHEBI:29035"/>
        <label>1</label>
    </ligand>
</feature>
<sequence>MTALTLSTSSAASLRADAVVVGVAKGPKGPVVAPGAEAVDKAFGGKLATVLETLGATGAEGEVTKLPAASGLKAPVVLAVGLGEAPAKGDGFDAEALRRAAGAAARALAGSKKGAFALPVEDAADAAAVAEGALLGAYAYDKGNSNGAKNGKDAKDAKGDKDKKNNGPLAEVALLGAKPRDKAYKAAAERATALVAEVNRARDLINTPSNVLDPASFAAAAVTAAKEHGLKTEVLDEKALTKGGYGGILGVGQGSDAPPRLVRIAYTHPKAEKTLALVGKGITYDSGGISLKPAGHNETMKCDMSGAAAVFATVVAAAKLGLRVNVTGWLALAENMPSGSATRPGDVLSMYSGKTVEVLNTDAEGRLVLADALTRACEEKPDAIVDVATLTGAMVLALGNRTFGIMSNDDAFRTALHEIADEVGEASWPMPLPADLRKSIESPVADLANMGERMGGGLVAGIFLKEFVEDGIAWGHLDIAGPAFNESGPFGYTPKGGTGSAVRTLVRLAERTADGDLG</sequence>
<evidence type="ECO:0000256" key="3">
    <source>
        <dbReference type="ARBA" id="ARBA00009528"/>
    </source>
</evidence>
<comment type="caution">
    <text evidence="11">The sequence shown here is derived from an EMBL/GenBank/DDBJ whole genome shotgun (WGS) entry which is preliminary data.</text>
</comment>
<dbReference type="Gene3D" id="3.40.630.10">
    <property type="entry name" value="Zn peptidases"/>
    <property type="match status" value="1"/>
</dbReference>
<dbReference type="CDD" id="cd00433">
    <property type="entry name" value="Peptidase_M17"/>
    <property type="match status" value="1"/>
</dbReference>
<dbReference type="RefSeq" id="WP_123105759.1">
    <property type="nucleotide sequence ID" value="NZ_RIBZ01000594.1"/>
</dbReference>